<evidence type="ECO:0000256" key="10">
    <source>
        <dbReference type="ARBA" id="ARBA00022832"/>
    </source>
</evidence>
<evidence type="ECO:0000256" key="8">
    <source>
        <dbReference type="ARBA" id="ARBA00022501"/>
    </source>
</evidence>
<evidence type="ECO:0000256" key="16">
    <source>
        <dbReference type="ARBA" id="ARBA00031851"/>
    </source>
</evidence>
<dbReference type="GO" id="GO:0047522">
    <property type="term" value="F:15-oxoprostaglandin 13-reductase [NAD(P)+] activity"/>
    <property type="evidence" value="ECO:0007669"/>
    <property type="project" value="UniProtKB-EC"/>
</dbReference>
<evidence type="ECO:0000256" key="4">
    <source>
        <dbReference type="ARBA" id="ARBA00011981"/>
    </source>
</evidence>
<accession>A0A9N9QYT3</accession>
<evidence type="ECO:0000256" key="11">
    <source>
        <dbReference type="ARBA" id="ARBA00022857"/>
    </source>
</evidence>
<comment type="catalytic activity">
    <reaction evidence="33">
        <text>an n-alkanal + NADP(+) = an alk-2-enal + NADPH + H(+)</text>
        <dbReference type="Rhea" id="RHEA:13737"/>
        <dbReference type="ChEBI" id="CHEBI:12834"/>
        <dbReference type="ChEBI" id="CHEBI:13757"/>
        <dbReference type="ChEBI" id="CHEBI:15378"/>
        <dbReference type="ChEBI" id="CHEBI:57783"/>
        <dbReference type="ChEBI" id="CHEBI:58349"/>
        <dbReference type="EC" id="1.3.1.74"/>
    </reaction>
    <physiologicalReaction direction="right-to-left" evidence="33">
        <dbReference type="Rhea" id="RHEA:13739"/>
    </physiologicalReaction>
</comment>
<evidence type="ECO:0000313" key="36">
    <source>
        <dbReference type="EMBL" id="CAG9786034.1"/>
    </source>
</evidence>
<evidence type="ECO:0000256" key="23">
    <source>
        <dbReference type="ARBA" id="ARBA00047871"/>
    </source>
</evidence>
<comment type="catalytic activity">
    <reaction evidence="26">
        <text>nonan-2-one + NADP(+) = (3E)-nonen-2-one + NADPH + H(+)</text>
        <dbReference type="Rhea" id="RHEA:50616"/>
        <dbReference type="ChEBI" id="CHEBI:15378"/>
        <dbReference type="ChEBI" id="CHEBI:57783"/>
        <dbReference type="ChEBI" id="CHEBI:58349"/>
        <dbReference type="ChEBI" id="CHEBI:77927"/>
        <dbReference type="ChEBI" id="CHEBI:133457"/>
    </reaction>
    <physiologicalReaction direction="right-to-left" evidence="26">
        <dbReference type="Rhea" id="RHEA:50618"/>
    </physiologicalReaction>
</comment>
<feature type="domain" description="Enoyl reductase (ER)" evidence="35">
    <location>
        <begin position="29"/>
        <end position="342"/>
    </location>
</feature>
<dbReference type="SMART" id="SM00829">
    <property type="entry name" value="PKS_ER"/>
    <property type="match status" value="1"/>
</dbReference>
<evidence type="ECO:0000256" key="32">
    <source>
        <dbReference type="ARBA" id="ARBA00049070"/>
    </source>
</evidence>
<evidence type="ECO:0000256" key="7">
    <source>
        <dbReference type="ARBA" id="ARBA00022490"/>
    </source>
</evidence>
<comment type="catalytic activity">
    <reaction evidence="31">
        <text>(5S,12S)-dihydroxy-(6E,10E,12E,14Z)-eicosatetraenoate + NADP(+) = 12-oxo-(5S)-hydroxy-(6E,8E,10E,14Z)-eicosatetraenoate + NADPH + H(+)</text>
        <dbReference type="Rhea" id="RHEA:51212"/>
        <dbReference type="ChEBI" id="CHEBI:15378"/>
        <dbReference type="ChEBI" id="CHEBI:57783"/>
        <dbReference type="ChEBI" id="CHEBI:58349"/>
        <dbReference type="ChEBI" id="CHEBI:133974"/>
        <dbReference type="ChEBI" id="CHEBI:133975"/>
    </reaction>
    <physiologicalReaction direction="left-to-right" evidence="31">
        <dbReference type="Rhea" id="RHEA:51213"/>
    </physiologicalReaction>
</comment>
<dbReference type="GO" id="GO:0032440">
    <property type="term" value="F:2-alkenal reductase [NAD(P)H] activity"/>
    <property type="evidence" value="ECO:0007669"/>
    <property type="project" value="UniProtKB-EC"/>
</dbReference>
<evidence type="ECO:0000256" key="21">
    <source>
        <dbReference type="ARBA" id="ARBA00047617"/>
    </source>
</evidence>
<dbReference type="EC" id="1.3.1.74" evidence="5"/>
<comment type="catalytic activity">
    <reaction evidence="21">
        <text>decanal + NADP(+) = (2E)-decenal + NADPH + H(+)</text>
        <dbReference type="Rhea" id="RHEA:50612"/>
        <dbReference type="ChEBI" id="CHEBI:15378"/>
        <dbReference type="ChEBI" id="CHEBI:31457"/>
        <dbReference type="ChEBI" id="CHEBI:57783"/>
        <dbReference type="ChEBI" id="CHEBI:58349"/>
        <dbReference type="ChEBI" id="CHEBI:133455"/>
    </reaction>
    <physiologicalReaction direction="right-to-left" evidence="21">
        <dbReference type="Rhea" id="RHEA:50614"/>
    </physiologicalReaction>
</comment>
<evidence type="ECO:0000256" key="15">
    <source>
        <dbReference type="ARBA" id="ARBA00023278"/>
    </source>
</evidence>
<comment type="catalytic activity">
    <reaction evidence="22">
        <text>pentan-2-one + NADP(+) = (E)-pent-3-en-2-one + NADPH + H(+)</text>
        <dbReference type="Rhea" id="RHEA:50788"/>
        <dbReference type="ChEBI" id="CHEBI:15378"/>
        <dbReference type="ChEBI" id="CHEBI:16472"/>
        <dbReference type="ChEBI" id="CHEBI:57783"/>
        <dbReference type="ChEBI" id="CHEBI:58349"/>
        <dbReference type="ChEBI" id="CHEBI:145276"/>
    </reaction>
    <physiologicalReaction direction="right-to-left" evidence="22">
        <dbReference type="Rhea" id="RHEA:50790"/>
    </physiologicalReaction>
</comment>
<evidence type="ECO:0000256" key="19">
    <source>
        <dbReference type="ARBA" id="ARBA00033119"/>
    </source>
</evidence>
<dbReference type="Gene3D" id="3.90.180.10">
    <property type="entry name" value="Medium-chain alcohol dehydrogenases, catalytic domain"/>
    <property type="match status" value="1"/>
</dbReference>
<gene>
    <name evidence="36" type="ORF">DIATSA_LOCUS4019</name>
</gene>
<evidence type="ECO:0000256" key="14">
    <source>
        <dbReference type="ARBA" id="ARBA00023098"/>
    </source>
</evidence>
<evidence type="ECO:0000256" key="24">
    <source>
        <dbReference type="ARBA" id="ARBA00047878"/>
    </source>
</evidence>
<protein>
    <recommendedName>
        <fullName evidence="6">Prostaglandin reductase 1</fullName>
        <ecNumber evidence="4">1.3.1.48</ecNumber>
        <ecNumber evidence="5">1.3.1.74</ecNumber>
    </recommendedName>
    <alternativeName>
        <fullName evidence="19">15-oxoprostaglandin 13-reductase</fullName>
    </alternativeName>
    <alternativeName>
        <fullName evidence="17">Dithiolethione-inducible gene 1 protein</fullName>
    </alternativeName>
    <alternativeName>
        <fullName evidence="16">Leukotriene B4 12-hydroxydehydrogenase</fullName>
    </alternativeName>
    <alternativeName>
        <fullName evidence="18">NAD(P)H-dependent alkenal/one oxidoreductase</fullName>
    </alternativeName>
</protein>
<dbReference type="OrthoDB" id="809632at2759"/>
<dbReference type="Proteomes" id="UP001153714">
    <property type="component" value="Chromosome 15"/>
</dbReference>
<comment type="catalytic activity">
    <reaction evidence="27">
        <text>13,14-dihydro-15-oxo-PGF2alpha + NADP(+) = 15-oxoprostaglandin F2alpha + NADPH + H(+)</text>
        <dbReference type="Rhea" id="RHEA:50588"/>
        <dbReference type="ChEBI" id="CHEBI:15378"/>
        <dbReference type="ChEBI" id="CHEBI:57783"/>
        <dbReference type="ChEBI" id="CHEBI:58349"/>
        <dbReference type="ChEBI" id="CHEBI:133374"/>
        <dbReference type="ChEBI" id="CHEBI:133409"/>
    </reaction>
    <physiologicalReaction direction="right-to-left" evidence="27">
        <dbReference type="Rhea" id="RHEA:50590"/>
    </physiologicalReaction>
</comment>
<keyword evidence="11" id="KW-0521">NADP</keyword>
<evidence type="ECO:0000256" key="1">
    <source>
        <dbReference type="ARBA" id="ARBA00004496"/>
    </source>
</evidence>
<name>A0A9N9QYT3_9NEOP</name>
<dbReference type="PANTHER" id="PTHR43205:SF7">
    <property type="entry name" value="PROSTAGLANDIN REDUCTASE 1"/>
    <property type="match status" value="1"/>
</dbReference>
<evidence type="ECO:0000256" key="25">
    <source>
        <dbReference type="ARBA" id="ARBA00047903"/>
    </source>
</evidence>
<comment type="catalytic activity">
    <reaction evidence="32">
        <text>13,14-dihydro-15-oxo-prostaglandin E1 + NADP(+) = 15-oxoprostaglandin E1 + NADPH + H(+)</text>
        <dbReference type="Rhea" id="RHEA:50584"/>
        <dbReference type="ChEBI" id="CHEBI:15378"/>
        <dbReference type="ChEBI" id="CHEBI:57401"/>
        <dbReference type="ChEBI" id="CHEBI:57783"/>
        <dbReference type="ChEBI" id="CHEBI:58349"/>
        <dbReference type="ChEBI" id="CHEBI:133408"/>
    </reaction>
    <physiologicalReaction direction="right-to-left" evidence="32">
        <dbReference type="Rhea" id="RHEA:50586"/>
    </physiologicalReaction>
</comment>
<evidence type="ECO:0000256" key="5">
    <source>
        <dbReference type="ARBA" id="ARBA00012410"/>
    </source>
</evidence>
<keyword evidence="15" id="KW-0379">Hydroxylation</keyword>
<comment type="subunit">
    <text evidence="3">Monomer or homodimer.</text>
</comment>
<keyword evidence="13" id="KW-0560">Oxidoreductase</keyword>
<evidence type="ECO:0000259" key="35">
    <source>
        <dbReference type="SMART" id="SM00829"/>
    </source>
</evidence>
<proteinExistence type="inferred from homology"/>
<keyword evidence="8" id="KW-0644">Prostaglandin metabolism</keyword>
<evidence type="ECO:0000256" key="2">
    <source>
        <dbReference type="ARBA" id="ARBA00010460"/>
    </source>
</evidence>
<comment type="similarity">
    <text evidence="2">Belongs to the NADP-dependent oxidoreductase L4BD family.</text>
</comment>
<evidence type="ECO:0000313" key="37">
    <source>
        <dbReference type="Proteomes" id="UP001153714"/>
    </source>
</evidence>
<reference evidence="36" key="1">
    <citation type="submission" date="2021-12" db="EMBL/GenBank/DDBJ databases">
        <authorList>
            <person name="King R."/>
        </authorList>
    </citation>
    <scope>NUCLEOTIDE SEQUENCE</scope>
</reference>
<dbReference type="InterPro" id="IPR013149">
    <property type="entry name" value="ADH-like_C"/>
</dbReference>
<evidence type="ECO:0000256" key="29">
    <source>
        <dbReference type="ARBA" id="ARBA00048591"/>
    </source>
</evidence>
<comment type="catalytic activity">
    <reaction evidence="25">
        <text>dodecanal + NADP(+) = (2E)-dodecenal + NADPH + H(+)</text>
        <dbReference type="Rhea" id="RHEA:50784"/>
        <dbReference type="ChEBI" id="CHEBI:15378"/>
        <dbReference type="ChEBI" id="CHEBI:27836"/>
        <dbReference type="ChEBI" id="CHEBI:57783"/>
        <dbReference type="ChEBI" id="CHEBI:58349"/>
        <dbReference type="ChEBI" id="CHEBI:133741"/>
    </reaction>
    <physiologicalReaction direction="right-to-left" evidence="25">
        <dbReference type="Rhea" id="RHEA:50786"/>
    </physiologicalReaction>
</comment>
<evidence type="ECO:0000256" key="34">
    <source>
        <dbReference type="ARBA" id="ARBA00049368"/>
    </source>
</evidence>
<comment type="catalytic activity">
    <reaction evidence="20">
        <text>octanal + NADP(+) = (2E)-octenal + NADPH + H(+)</text>
        <dbReference type="Rhea" id="RHEA:50780"/>
        <dbReference type="ChEBI" id="CHEBI:15378"/>
        <dbReference type="ChEBI" id="CHEBI:17935"/>
        <dbReference type="ChEBI" id="CHEBI:57783"/>
        <dbReference type="ChEBI" id="CHEBI:58349"/>
        <dbReference type="ChEBI" id="CHEBI:61748"/>
    </reaction>
    <physiologicalReaction direction="right-to-left" evidence="20">
        <dbReference type="Rhea" id="RHEA:50782"/>
    </physiologicalReaction>
</comment>
<evidence type="ECO:0000256" key="33">
    <source>
        <dbReference type="ARBA" id="ARBA00049179"/>
    </source>
</evidence>
<evidence type="ECO:0000256" key="13">
    <source>
        <dbReference type="ARBA" id="ARBA00023002"/>
    </source>
</evidence>
<evidence type="ECO:0000256" key="31">
    <source>
        <dbReference type="ARBA" id="ARBA00049068"/>
    </source>
</evidence>
<dbReference type="Gene3D" id="3.40.50.720">
    <property type="entry name" value="NAD(P)-binding Rossmann-like Domain"/>
    <property type="match status" value="1"/>
</dbReference>
<dbReference type="PANTHER" id="PTHR43205">
    <property type="entry name" value="PROSTAGLANDIN REDUCTASE"/>
    <property type="match status" value="1"/>
</dbReference>
<reference evidence="36" key="2">
    <citation type="submission" date="2022-10" db="EMBL/GenBank/DDBJ databases">
        <authorList>
            <consortium name="ENA_rothamsted_submissions"/>
            <consortium name="culmorum"/>
            <person name="King R."/>
        </authorList>
    </citation>
    <scope>NUCLEOTIDE SEQUENCE</scope>
</reference>
<dbReference type="FunFam" id="3.40.50.720:FF:000121">
    <property type="entry name" value="Prostaglandin reductase 2"/>
    <property type="match status" value="1"/>
</dbReference>
<evidence type="ECO:0000256" key="22">
    <source>
        <dbReference type="ARBA" id="ARBA00047742"/>
    </source>
</evidence>
<comment type="subcellular location">
    <subcellularLocation>
        <location evidence="1">Cytoplasm</location>
    </subcellularLocation>
</comment>
<evidence type="ECO:0000256" key="18">
    <source>
        <dbReference type="ARBA" id="ARBA00032297"/>
    </source>
</evidence>
<comment type="catalytic activity">
    <reaction evidence="28">
        <text>4-hydroxynonanal + NADP(+) = (E)-4-hydroxynon-2-enal + NADPH + H(+)</text>
        <dbReference type="Rhea" id="RHEA:64736"/>
        <dbReference type="ChEBI" id="CHEBI:15378"/>
        <dbReference type="ChEBI" id="CHEBI:57783"/>
        <dbReference type="ChEBI" id="CHEBI:58349"/>
        <dbReference type="ChEBI" id="CHEBI:58968"/>
        <dbReference type="ChEBI" id="CHEBI:156112"/>
    </reaction>
    <physiologicalReaction direction="right-to-left" evidence="28">
        <dbReference type="Rhea" id="RHEA:64738"/>
    </physiologicalReaction>
</comment>
<keyword evidence="37" id="KW-1185">Reference proteome</keyword>
<comment type="catalytic activity">
    <reaction evidence="30">
        <text>6-trans-leukotriene B4 + NADP(+) = 12-oxo-(5S)-hydroxy-(6E,8E,10E,14Z)-eicosatetraenoate + NADPH + H(+)</text>
        <dbReference type="Rhea" id="RHEA:51204"/>
        <dbReference type="ChEBI" id="CHEBI:15378"/>
        <dbReference type="ChEBI" id="CHEBI:57783"/>
        <dbReference type="ChEBI" id="CHEBI:58349"/>
        <dbReference type="ChEBI" id="CHEBI:90723"/>
        <dbReference type="ChEBI" id="CHEBI:133974"/>
    </reaction>
    <physiologicalReaction direction="left-to-right" evidence="30">
        <dbReference type="Rhea" id="RHEA:51205"/>
    </physiologicalReaction>
</comment>
<evidence type="ECO:0000256" key="9">
    <source>
        <dbReference type="ARBA" id="ARBA00022553"/>
    </source>
</evidence>
<keyword evidence="7" id="KW-0963">Cytoplasm</keyword>
<evidence type="ECO:0000256" key="6">
    <source>
        <dbReference type="ARBA" id="ARBA00020651"/>
    </source>
</evidence>
<comment type="catalytic activity">
    <reaction evidence="34">
        <text>hexanal + NADP(+) = (E)-hex-2-enal + NADPH + H(+)</text>
        <dbReference type="Rhea" id="RHEA:50776"/>
        <dbReference type="ChEBI" id="CHEBI:15378"/>
        <dbReference type="ChEBI" id="CHEBI:28913"/>
        <dbReference type="ChEBI" id="CHEBI:57783"/>
        <dbReference type="ChEBI" id="CHEBI:58349"/>
        <dbReference type="ChEBI" id="CHEBI:88528"/>
    </reaction>
    <physiologicalReaction direction="right-to-left" evidence="34">
        <dbReference type="Rhea" id="RHEA:50778"/>
    </physiologicalReaction>
</comment>
<evidence type="ECO:0000256" key="3">
    <source>
        <dbReference type="ARBA" id="ARBA00011852"/>
    </source>
</evidence>
<dbReference type="InterPro" id="IPR045010">
    <property type="entry name" value="MDR_fam"/>
</dbReference>
<evidence type="ECO:0000256" key="28">
    <source>
        <dbReference type="ARBA" id="ARBA00048387"/>
    </source>
</evidence>
<dbReference type="InterPro" id="IPR014190">
    <property type="entry name" value="PTGR1"/>
</dbReference>
<sequence>MTNKIHITGIHNTNMVKARKYIVKKYFQGLPKKTDYEFVEQELPPLKDGEILAKAEWISVDPYMRAYNPQQKLPYDQISFQVASVVESKNADYPVGSRIVSIRGWVDYTVIDPKTEQRFYKLPNLDGLSPSLGIGAVGMPGVTAYYGFLDLCKPKAGETVVVTGAAGAVGSLVGQIAKIKGCRVIGFAGSDDKVKWLEQELGFDKAFNYKTVDAAKALKEAAPKGVDCYFDNVGGELSSIIINQMNLLGRVSVCGSISAYNEDPRQLPKATIIQPAIVSKQLKVEGFLVWRWEDWNAAFVDLVKWIKSGQLKTQEHVTEGFDKLYDAFIGMLAGENKGKAVVKV</sequence>
<dbReference type="InterPro" id="IPR041694">
    <property type="entry name" value="ADH_N_2"/>
</dbReference>
<dbReference type="SUPFAM" id="SSF50129">
    <property type="entry name" value="GroES-like"/>
    <property type="match status" value="1"/>
</dbReference>
<dbReference type="InterPro" id="IPR011032">
    <property type="entry name" value="GroES-like_sf"/>
</dbReference>
<evidence type="ECO:0000256" key="20">
    <source>
        <dbReference type="ARBA" id="ARBA00047461"/>
    </source>
</evidence>
<comment type="catalytic activity">
    <reaction evidence="29">
        <text>20-hydroxy-leukotriene B4 + NADP(+) = 12-oxo-20-hydroxy-leukotriene B4 + NADPH + H(+)</text>
        <dbReference type="Rhea" id="RHEA:51208"/>
        <dbReference type="ChEBI" id="CHEBI:15378"/>
        <dbReference type="ChEBI" id="CHEBI:57460"/>
        <dbReference type="ChEBI" id="CHEBI:57783"/>
        <dbReference type="ChEBI" id="CHEBI:58349"/>
        <dbReference type="ChEBI" id="CHEBI:133346"/>
    </reaction>
    <physiologicalReaction direction="left-to-right" evidence="29">
        <dbReference type="Rhea" id="RHEA:51209"/>
    </physiologicalReaction>
</comment>
<evidence type="ECO:0000256" key="27">
    <source>
        <dbReference type="ARBA" id="ARBA00048290"/>
    </source>
</evidence>
<evidence type="ECO:0000256" key="26">
    <source>
        <dbReference type="ARBA" id="ARBA00048066"/>
    </source>
</evidence>
<dbReference type="GO" id="GO:0006693">
    <property type="term" value="P:prostaglandin metabolic process"/>
    <property type="evidence" value="ECO:0007669"/>
    <property type="project" value="UniProtKB-KW"/>
</dbReference>
<dbReference type="CDD" id="cd08294">
    <property type="entry name" value="leukotriene_B4_DH_like"/>
    <property type="match status" value="1"/>
</dbReference>
<dbReference type="EC" id="1.3.1.48" evidence="4"/>
<dbReference type="InterPro" id="IPR036291">
    <property type="entry name" value="NAD(P)-bd_dom_sf"/>
</dbReference>
<dbReference type="EMBL" id="OU893346">
    <property type="protein sequence ID" value="CAG9786034.1"/>
    <property type="molecule type" value="Genomic_DNA"/>
</dbReference>
<evidence type="ECO:0000256" key="17">
    <source>
        <dbReference type="ARBA" id="ARBA00032255"/>
    </source>
</evidence>
<evidence type="ECO:0000256" key="12">
    <source>
        <dbReference type="ARBA" id="ARBA00022990"/>
    </source>
</evidence>
<keyword evidence="9" id="KW-0597">Phosphoprotein</keyword>
<keyword evidence="14" id="KW-0443">Lipid metabolism</keyword>
<dbReference type="AlphaFoldDB" id="A0A9N9QYT3"/>
<evidence type="ECO:0000256" key="30">
    <source>
        <dbReference type="ARBA" id="ARBA00048953"/>
    </source>
</evidence>
<dbReference type="Pfam" id="PF16884">
    <property type="entry name" value="ADH_N_2"/>
    <property type="match status" value="1"/>
</dbReference>
<dbReference type="Pfam" id="PF00107">
    <property type="entry name" value="ADH_zinc_N"/>
    <property type="match status" value="1"/>
</dbReference>
<comment type="catalytic activity">
    <reaction evidence="23">
        <text>leukotriene B4 + NADP(+) = 12-oxo-leukotriene B4 + NADPH + H(+)</text>
        <dbReference type="Rhea" id="RHEA:50608"/>
        <dbReference type="ChEBI" id="CHEBI:15378"/>
        <dbReference type="ChEBI" id="CHEBI:57461"/>
        <dbReference type="ChEBI" id="CHEBI:57783"/>
        <dbReference type="ChEBI" id="CHEBI:58349"/>
        <dbReference type="ChEBI" id="CHEBI:133309"/>
    </reaction>
    <physiologicalReaction direction="left-to-right" evidence="23">
        <dbReference type="Rhea" id="RHEA:50609"/>
    </physiologicalReaction>
</comment>
<dbReference type="InterPro" id="IPR020843">
    <property type="entry name" value="ER"/>
</dbReference>
<dbReference type="SUPFAM" id="SSF51735">
    <property type="entry name" value="NAD(P)-binding Rossmann-fold domains"/>
    <property type="match status" value="1"/>
</dbReference>
<comment type="catalytic activity">
    <reaction evidence="24">
        <text>13,14-dihydro-15-oxo-prostaglandin F1alpha + NADP(+) = 15-oxoprostaglandin F1alpha + NADPH + H(+)</text>
        <dbReference type="Rhea" id="RHEA:50592"/>
        <dbReference type="ChEBI" id="CHEBI:15378"/>
        <dbReference type="ChEBI" id="CHEBI:57783"/>
        <dbReference type="ChEBI" id="CHEBI:58349"/>
        <dbReference type="ChEBI" id="CHEBI:79072"/>
        <dbReference type="ChEBI" id="CHEBI:133411"/>
    </reaction>
    <physiologicalReaction direction="right-to-left" evidence="24">
        <dbReference type="Rhea" id="RHEA:50594"/>
    </physiologicalReaction>
</comment>
<dbReference type="GO" id="GO:0005737">
    <property type="term" value="C:cytoplasm"/>
    <property type="evidence" value="ECO:0007669"/>
    <property type="project" value="UniProtKB-SubCell"/>
</dbReference>
<keyword evidence="12" id="KW-0007">Acetylation</keyword>
<keyword evidence="10" id="KW-0276">Fatty acid metabolism</keyword>
<organism evidence="36 37">
    <name type="scientific">Diatraea saccharalis</name>
    <name type="common">sugarcane borer</name>
    <dbReference type="NCBI Taxonomy" id="40085"/>
    <lineage>
        <taxon>Eukaryota</taxon>
        <taxon>Metazoa</taxon>
        <taxon>Ecdysozoa</taxon>
        <taxon>Arthropoda</taxon>
        <taxon>Hexapoda</taxon>
        <taxon>Insecta</taxon>
        <taxon>Pterygota</taxon>
        <taxon>Neoptera</taxon>
        <taxon>Endopterygota</taxon>
        <taxon>Lepidoptera</taxon>
        <taxon>Glossata</taxon>
        <taxon>Ditrysia</taxon>
        <taxon>Pyraloidea</taxon>
        <taxon>Crambidae</taxon>
        <taxon>Crambinae</taxon>
        <taxon>Diatraea</taxon>
    </lineage>
</organism>